<organism evidence="2 3">
    <name type="scientific">Pseudoduganella buxea</name>
    <dbReference type="NCBI Taxonomy" id="1949069"/>
    <lineage>
        <taxon>Bacteria</taxon>
        <taxon>Pseudomonadati</taxon>
        <taxon>Pseudomonadota</taxon>
        <taxon>Betaproteobacteria</taxon>
        <taxon>Burkholderiales</taxon>
        <taxon>Oxalobacteraceae</taxon>
        <taxon>Telluria group</taxon>
        <taxon>Pseudoduganella</taxon>
    </lineage>
</organism>
<accession>A0A6I3SQI4</accession>
<name>A0A6I3SQI4_9BURK</name>
<reference evidence="2 3" key="3">
    <citation type="submission" date="2019-11" db="EMBL/GenBank/DDBJ databases">
        <title>Type strains purchased from KCTC, JCM and DSMZ.</title>
        <authorList>
            <person name="Lu H."/>
        </authorList>
    </citation>
    <scope>NUCLEOTIDE SEQUENCE [LARGE SCALE GENOMIC DNA]</scope>
    <source>
        <strain evidence="2 3">KCTC 52429</strain>
    </source>
</reference>
<reference evidence="1" key="4">
    <citation type="submission" date="2024-05" db="EMBL/GenBank/DDBJ databases">
        <authorList>
            <person name="Sun Q."/>
            <person name="Zhou Y."/>
        </authorList>
    </citation>
    <scope>NUCLEOTIDE SEQUENCE</scope>
    <source>
        <strain evidence="1">CGMCC 1.15931</strain>
    </source>
</reference>
<dbReference type="EMBL" id="WNKZ01000002">
    <property type="protein sequence ID" value="MTV51340.1"/>
    <property type="molecule type" value="Genomic_DNA"/>
</dbReference>
<dbReference type="Proteomes" id="UP000622638">
    <property type="component" value="Unassembled WGS sequence"/>
</dbReference>
<reference evidence="4" key="2">
    <citation type="journal article" date="2019" name="Int. J. Syst. Evol. Microbiol.">
        <title>The Global Catalogue of Microorganisms (GCM) 10K type strain sequencing project: providing services to taxonomists for standard genome sequencing and annotation.</title>
        <authorList>
            <consortium name="The Broad Institute Genomics Platform"/>
            <consortium name="The Broad Institute Genome Sequencing Center for Infectious Disease"/>
            <person name="Wu L."/>
            <person name="Ma J."/>
        </authorList>
    </citation>
    <scope>NUCLEOTIDE SEQUENCE [LARGE SCALE GENOMIC DNA]</scope>
    <source>
        <strain evidence="4">CGMCC 1.15931</strain>
    </source>
</reference>
<dbReference type="Proteomes" id="UP000430634">
    <property type="component" value="Unassembled WGS sequence"/>
</dbReference>
<sequence length="46" mass="5235">MKHAITLVVRTLLAAARARAAYRLRKQTEVARPARQDYRLNAGGWN</sequence>
<evidence type="ECO:0000313" key="2">
    <source>
        <dbReference type="EMBL" id="MTV51340.1"/>
    </source>
</evidence>
<comment type="caution">
    <text evidence="2">The sequence shown here is derived from an EMBL/GenBank/DDBJ whole genome shotgun (WGS) entry which is preliminary data.</text>
</comment>
<dbReference type="RefSeq" id="WP_155468705.1">
    <property type="nucleotide sequence ID" value="NZ_BMKG01000014.1"/>
</dbReference>
<keyword evidence="4" id="KW-1185">Reference proteome</keyword>
<dbReference type="EMBL" id="BMKG01000014">
    <property type="protein sequence ID" value="GGC09496.1"/>
    <property type="molecule type" value="Genomic_DNA"/>
</dbReference>
<evidence type="ECO:0000313" key="1">
    <source>
        <dbReference type="EMBL" id="GGC09496.1"/>
    </source>
</evidence>
<proteinExistence type="predicted"/>
<gene>
    <name evidence="1" type="ORF">GCM10011572_33740</name>
    <name evidence="2" type="ORF">GM672_01195</name>
</gene>
<evidence type="ECO:0000313" key="4">
    <source>
        <dbReference type="Proteomes" id="UP000622638"/>
    </source>
</evidence>
<evidence type="ECO:0000313" key="3">
    <source>
        <dbReference type="Proteomes" id="UP000430634"/>
    </source>
</evidence>
<reference evidence="1" key="1">
    <citation type="journal article" date="2014" name="Int. J. Syst. Evol. Microbiol.">
        <title>Complete genome of a new Firmicutes species belonging to the dominant human colonic microbiota ('Ruminococcus bicirculans') reveals two chromosomes and a selective capacity to utilize plant glucans.</title>
        <authorList>
            <consortium name="NISC Comparative Sequencing Program"/>
            <person name="Wegmann U."/>
            <person name="Louis P."/>
            <person name="Goesmann A."/>
            <person name="Henrissat B."/>
            <person name="Duncan S.H."/>
            <person name="Flint H.J."/>
        </authorList>
    </citation>
    <scope>NUCLEOTIDE SEQUENCE</scope>
    <source>
        <strain evidence="1">CGMCC 1.15931</strain>
    </source>
</reference>
<protein>
    <submittedName>
        <fullName evidence="2">Uncharacterized protein</fullName>
    </submittedName>
</protein>
<dbReference type="AlphaFoldDB" id="A0A6I3SQI4"/>